<dbReference type="Proteomes" id="UP000654370">
    <property type="component" value="Unassembled WGS sequence"/>
</dbReference>
<name>A0A8H7Q0G2_MORIS</name>
<dbReference type="AlphaFoldDB" id="A0A8H7Q0G2"/>
<comment type="caution">
    <text evidence="2">The sequence shown here is derived from an EMBL/GenBank/DDBJ whole genome shotgun (WGS) entry which is preliminary data.</text>
</comment>
<sequence length="130" mass="13895">MEQHPHNLQGVDMDEFMRQFAISAYVQHQQQLAAQQGGTVPPPAYNSAEMTASTVAASTPIATAAYSAPASSSFWSPRQPRTKKVKAAKVGNAAVVKKAKVPSRVVSKPSTSNPRGHEGQSVGDFRCNIM</sequence>
<proteinExistence type="predicted"/>
<feature type="region of interest" description="Disordered" evidence="1">
    <location>
        <begin position="69"/>
        <end position="130"/>
    </location>
</feature>
<keyword evidence="3" id="KW-1185">Reference proteome</keyword>
<protein>
    <submittedName>
        <fullName evidence="2">Uncharacterized protein</fullName>
    </submittedName>
</protein>
<accession>A0A8H7Q0G2</accession>
<evidence type="ECO:0000313" key="3">
    <source>
        <dbReference type="Proteomes" id="UP000654370"/>
    </source>
</evidence>
<evidence type="ECO:0000313" key="2">
    <source>
        <dbReference type="EMBL" id="KAG2183521.1"/>
    </source>
</evidence>
<gene>
    <name evidence="2" type="ORF">INT43_006527</name>
</gene>
<dbReference type="EMBL" id="JAEPQZ010000003">
    <property type="protein sequence ID" value="KAG2183521.1"/>
    <property type="molecule type" value="Genomic_DNA"/>
</dbReference>
<evidence type="ECO:0000256" key="1">
    <source>
        <dbReference type="SAM" id="MobiDB-lite"/>
    </source>
</evidence>
<organism evidence="2 3">
    <name type="scientific">Mortierella isabellina</name>
    <name type="common">Filamentous fungus</name>
    <name type="synonym">Umbelopsis isabellina</name>
    <dbReference type="NCBI Taxonomy" id="91625"/>
    <lineage>
        <taxon>Eukaryota</taxon>
        <taxon>Fungi</taxon>
        <taxon>Fungi incertae sedis</taxon>
        <taxon>Mucoromycota</taxon>
        <taxon>Mucoromycotina</taxon>
        <taxon>Umbelopsidomycetes</taxon>
        <taxon>Umbelopsidales</taxon>
        <taxon>Umbelopsidaceae</taxon>
        <taxon>Umbelopsis</taxon>
    </lineage>
</organism>
<reference evidence="2" key="1">
    <citation type="submission" date="2020-12" db="EMBL/GenBank/DDBJ databases">
        <title>Metabolic potential, ecology and presence of endohyphal bacteria is reflected in genomic diversity of Mucoromycotina.</title>
        <authorList>
            <person name="Muszewska A."/>
            <person name="Okrasinska A."/>
            <person name="Steczkiewicz K."/>
            <person name="Drgas O."/>
            <person name="Orlowska M."/>
            <person name="Perlinska-Lenart U."/>
            <person name="Aleksandrzak-Piekarczyk T."/>
            <person name="Szatraj K."/>
            <person name="Zielenkiewicz U."/>
            <person name="Pilsyk S."/>
            <person name="Malc E."/>
            <person name="Mieczkowski P."/>
            <person name="Kruszewska J.S."/>
            <person name="Biernat P."/>
            <person name="Pawlowska J."/>
        </authorList>
    </citation>
    <scope>NUCLEOTIDE SEQUENCE</scope>
    <source>
        <strain evidence="2">WA0000067209</strain>
    </source>
</reference>